<protein>
    <submittedName>
        <fullName evidence="2">Tetratricopeptide (TPR) repeat protein</fullName>
    </submittedName>
</protein>
<dbReference type="SUPFAM" id="SSF48452">
    <property type="entry name" value="TPR-like"/>
    <property type="match status" value="2"/>
</dbReference>
<evidence type="ECO:0000313" key="2">
    <source>
        <dbReference type="EMBL" id="MBB6038020.1"/>
    </source>
</evidence>
<dbReference type="InterPro" id="IPR027417">
    <property type="entry name" value="P-loop_NTPase"/>
</dbReference>
<dbReference type="SUPFAM" id="SSF52540">
    <property type="entry name" value="P-loop containing nucleoside triphosphate hydrolases"/>
    <property type="match status" value="1"/>
</dbReference>
<feature type="repeat" description="TPR" evidence="1">
    <location>
        <begin position="651"/>
        <end position="684"/>
    </location>
</feature>
<dbReference type="PRINTS" id="PR00364">
    <property type="entry name" value="DISEASERSIST"/>
</dbReference>
<dbReference type="EMBL" id="JACHGT010000014">
    <property type="protein sequence ID" value="MBB6038020.1"/>
    <property type="molecule type" value="Genomic_DNA"/>
</dbReference>
<feature type="repeat" description="TPR" evidence="1">
    <location>
        <begin position="571"/>
        <end position="604"/>
    </location>
</feature>
<evidence type="ECO:0000313" key="3">
    <source>
        <dbReference type="Proteomes" id="UP000548476"/>
    </source>
</evidence>
<dbReference type="AlphaFoldDB" id="A0A841G1I0"/>
<gene>
    <name evidence="2" type="ORF">HNR73_005900</name>
</gene>
<dbReference type="Gene3D" id="3.40.50.300">
    <property type="entry name" value="P-loop containing nucleotide triphosphate hydrolases"/>
    <property type="match status" value="1"/>
</dbReference>
<feature type="repeat" description="TPR" evidence="1">
    <location>
        <begin position="411"/>
        <end position="444"/>
    </location>
</feature>
<feature type="repeat" description="TPR" evidence="1">
    <location>
        <begin position="531"/>
        <end position="564"/>
    </location>
</feature>
<dbReference type="SMART" id="SM00028">
    <property type="entry name" value="TPR"/>
    <property type="match status" value="8"/>
</dbReference>
<dbReference type="GO" id="GO:0043531">
    <property type="term" value="F:ADP binding"/>
    <property type="evidence" value="ECO:0007669"/>
    <property type="project" value="InterPro"/>
</dbReference>
<sequence length="746" mass="82291">MVTIDGPPGVGKTALAARIAHQVGNLGEPMEKQFFGHLRGFDPNLPPADPEAVINEVLKLLGVDDDKIHSRRALTEKSALLSESLKDKTVLIVLDNAASPDQVAPLLPEHPGCVLLVTSRHRLNLSHRSIKASTLHPLDLADSLHLLRHYDSGNRIDSDLESAEVLAAEMCARLPLELNSLGRQLRQKQTWNLADHVSRLRKLPSEETGIASAGSYYSLSEEHRRLFRLMSLHPGADFTQYDAMALSDCSKTEAEGALEALWTVNLLDIRTPGRYQYHDLHKAYARKLLADQDRESIQKAGLAALRDYYRSMAAAAMDIYAPYTKHRRPSVNEPTEPHPTVASVDHARGWLDSERTTLLAITLEAAASGEGRFVNDMSATLVRYLDYASRWGDAELLHSTALKVADDRSRCLALDALGGVYWRQQRYDKALEHYEEACRAARESGNQAVEAGARGNLGNISEILGRFRAAAAHYEAALELASAAGTVATEGHLLGALGGLYFRLGEYRRSLGYGERALLKLGDGSNSPIEAMVLANTGAVLDRLGRSREAVQPYERALEISQTQGSRPVEAAVRTNFGVALLGIGEFSEAFEQFTEAKRISNEDGNVLLEAICSENLANFYREQGDQERALDEHHLVLEKIGPETDKPMHIQVLNDLGTTLLQLGRHAQALDNYRQALAFAIELEDRYEQARALEGIGDVSAALDESSNARTYWDDAQRLYQELEVPETDRTAAKNHGIGHEPTER</sequence>
<proteinExistence type="predicted"/>
<keyword evidence="1" id="KW-0802">TPR repeat</keyword>
<comment type="caution">
    <text evidence="2">The sequence shown here is derived from an EMBL/GenBank/DDBJ whole genome shotgun (WGS) entry which is preliminary data.</text>
</comment>
<organism evidence="2 3">
    <name type="scientific">Phytomonospora endophytica</name>
    <dbReference type="NCBI Taxonomy" id="714109"/>
    <lineage>
        <taxon>Bacteria</taxon>
        <taxon>Bacillati</taxon>
        <taxon>Actinomycetota</taxon>
        <taxon>Actinomycetes</taxon>
        <taxon>Micromonosporales</taxon>
        <taxon>Micromonosporaceae</taxon>
        <taxon>Phytomonospora</taxon>
    </lineage>
</organism>
<dbReference type="Pfam" id="PF13424">
    <property type="entry name" value="TPR_12"/>
    <property type="match status" value="3"/>
</dbReference>
<name>A0A841G1I0_9ACTN</name>
<dbReference type="Gene3D" id="1.25.40.10">
    <property type="entry name" value="Tetratricopeptide repeat domain"/>
    <property type="match status" value="3"/>
</dbReference>
<dbReference type="Proteomes" id="UP000548476">
    <property type="component" value="Unassembled WGS sequence"/>
</dbReference>
<dbReference type="InterPro" id="IPR019734">
    <property type="entry name" value="TPR_rpt"/>
</dbReference>
<dbReference type="InterPro" id="IPR011990">
    <property type="entry name" value="TPR-like_helical_dom_sf"/>
</dbReference>
<accession>A0A841G1I0</accession>
<keyword evidence="3" id="KW-1185">Reference proteome</keyword>
<dbReference type="PANTHER" id="PTHR10098">
    <property type="entry name" value="RAPSYN-RELATED"/>
    <property type="match status" value="1"/>
</dbReference>
<dbReference type="PROSITE" id="PS50005">
    <property type="entry name" value="TPR"/>
    <property type="match status" value="4"/>
</dbReference>
<evidence type="ECO:0000256" key="1">
    <source>
        <dbReference type="PROSITE-ProRule" id="PRU00339"/>
    </source>
</evidence>
<dbReference type="PANTHER" id="PTHR10098:SF108">
    <property type="entry name" value="TETRATRICOPEPTIDE REPEAT PROTEIN 28"/>
    <property type="match status" value="1"/>
</dbReference>
<reference evidence="2 3" key="1">
    <citation type="submission" date="2020-08" db="EMBL/GenBank/DDBJ databases">
        <title>Genomic Encyclopedia of Type Strains, Phase IV (KMG-IV): sequencing the most valuable type-strain genomes for metagenomic binning, comparative biology and taxonomic classification.</title>
        <authorList>
            <person name="Goeker M."/>
        </authorList>
    </citation>
    <scope>NUCLEOTIDE SEQUENCE [LARGE SCALE GENOMIC DNA]</scope>
    <source>
        <strain evidence="2 3">YIM 65646</strain>
    </source>
</reference>